<dbReference type="PRINTS" id="PR00359">
    <property type="entry name" value="BP450"/>
</dbReference>
<evidence type="ECO:0000256" key="1">
    <source>
        <dbReference type="ARBA" id="ARBA00010617"/>
    </source>
</evidence>
<dbReference type="PRINTS" id="PR00385">
    <property type="entry name" value="P450"/>
</dbReference>
<dbReference type="PANTHER" id="PTHR46696:SF4">
    <property type="entry name" value="BIOTIN BIOSYNTHESIS CYTOCHROME P450"/>
    <property type="match status" value="1"/>
</dbReference>
<keyword evidence="2" id="KW-0349">Heme</keyword>
<evidence type="ECO:0000256" key="2">
    <source>
        <dbReference type="RuleBase" id="RU000461"/>
    </source>
</evidence>
<evidence type="ECO:0000313" key="4">
    <source>
        <dbReference type="Proteomes" id="UP001501237"/>
    </source>
</evidence>
<keyword evidence="2" id="KW-0408">Iron</keyword>
<dbReference type="InterPro" id="IPR036396">
    <property type="entry name" value="Cyt_P450_sf"/>
</dbReference>
<sequence length="420" mass="47640">MSDFREIDFFTDQTLVNDPYPYYESLRAQCPVQREPHHGALAVTGYDEVTEVLRESSVFSNCNAPVGPMIDLPFVPEGDDISDLIETHRDQFPMYEHLVTMDQPQHTAHRELLKRLFTPRRLKENEEFMWRLADSHIDRFHATGKVEIMAEYAKPFALLTIADLLGVPEEYHREFQIKLGAQQPGPLDEPFVGNPLEFLGENFSTWLAERRREPRGDVLTSLATGTFPDGTLPEVAEVVHIATFLFAAGQDTTARLLTSALHILAENPELQQKLRDQRELIPTFIEETLRLESPVKADFRLARRTTTVGGVEVPVGSSVMVLLGAANRDPGRFECPAEFRLERPNVREHIAFGRGAHSCPGAPLARVEARVSLERMLDRMGDIRISETEHGPADARRWTYEPTFILRGHNILHLEYTPIG</sequence>
<dbReference type="InterPro" id="IPR001128">
    <property type="entry name" value="Cyt_P450"/>
</dbReference>
<dbReference type="Pfam" id="PF00067">
    <property type="entry name" value="p450"/>
    <property type="match status" value="1"/>
</dbReference>
<keyword evidence="2" id="KW-0503">Monooxygenase</keyword>
<reference evidence="4" key="1">
    <citation type="journal article" date="2019" name="Int. J. Syst. Evol. Microbiol.">
        <title>The Global Catalogue of Microorganisms (GCM) 10K type strain sequencing project: providing services to taxonomists for standard genome sequencing and annotation.</title>
        <authorList>
            <consortium name="The Broad Institute Genomics Platform"/>
            <consortium name="The Broad Institute Genome Sequencing Center for Infectious Disease"/>
            <person name="Wu L."/>
            <person name="Ma J."/>
        </authorList>
    </citation>
    <scope>NUCLEOTIDE SEQUENCE [LARGE SCALE GENOMIC DNA]</scope>
    <source>
        <strain evidence="4">JCM 9377</strain>
    </source>
</reference>
<dbReference type="EMBL" id="BAAAUV010000004">
    <property type="protein sequence ID" value="GAA3204142.1"/>
    <property type="molecule type" value="Genomic_DNA"/>
</dbReference>
<accession>A0ABP6Q4U7</accession>
<dbReference type="PROSITE" id="PS00086">
    <property type="entry name" value="CYTOCHROME_P450"/>
    <property type="match status" value="1"/>
</dbReference>
<keyword evidence="2" id="KW-0560">Oxidoreductase</keyword>
<dbReference type="SUPFAM" id="SSF48264">
    <property type="entry name" value="Cytochrome P450"/>
    <property type="match status" value="1"/>
</dbReference>
<dbReference type="PANTHER" id="PTHR46696">
    <property type="entry name" value="P450, PUTATIVE (EUROFUNG)-RELATED"/>
    <property type="match status" value="1"/>
</dbReference>
<dbReference type="InterPro" id="IPR017972">
    <property type="entry name" value="Cyt_P450_CS"/>
</dbReference>
<name>A0ABP6Q4U7_9ACTN</name>
<evidence type="ECO:0000313" key="3">
    <source>
        <dbReference type="EMBL" id="GAA3204142.1"/>
    </source>
</evidence>
<keyword evidence="4" id="KW-1185">Reference proteome</keyword>
<proteinExistence type="inferred from homology"/>
<dbReference type="Gene3D" id="1.10.630.10">
    <property type="entry name" value="Cytochrome P450"/>
    <property type="match status" value="1"/>
</dbReference>
<comment type="similarity">
    <text evidence="1 2">Belongs to the cytochrome P450 family.</text>
</comment>
<keyword evidence="2" id="KW-0479">Metal-binding</keyword>
<comment type="caution">
    <text evidence="3">The sequence shown here is derived from an EMBL/GenBank/DDBJ whole genome shotgun (WGS) entry which is preliminary data.</text>
</comment>
<protein>
    <submittedName>
        <fullName evidence="3">Cytochrome P450</fullName>
    </submittedName>
</protein>
<dbReference type="InterPro" id="IPR002397">
    <property type="entry name" value="Cyt_P450_B"/>
</dbReference>
<dbReference type="Proteomes" id="UP001501237">
    <property type="component" value="Unassembled WGS sequence"/>
</dbReference>
<dbReference type="RefSeq" id="WP_344824760.1">
    <property type="nucleotide sequence ID" value="NZ_BAAAUV010000004.1"/>
</dbReference>
<organism evidence="3 4">
    <name type="scientific">Actinocorallia longicatena</name>
    <dbReference type="NCBI Taxonomy" id="111803"/>
    <lineage>
        <taxon>Bacteria</taxon>
        <taxon>Bacillati</taxon>
        <taxon>Actinomycetota</taxon>
        <taxon>Actinomycetes</taxon>
        <taxon>Streptosporangiales</taxon>
        <taxon>Thermomonosporaceae</taxon>
        <taxon>Actinocorallia</taxon>
    </lineage>
</organism>
<gene>
    <name evidence="3" type="ORF">GCM10010468_18560</name>
</gene>